<dbReference type="InterPro" id="IPR036188">
    <property type="entry name" value="FAD/NAD-bd_sf"/>
</dbReference>
<dbReference type="OrthoDB" id="6762876at2759"/>
<comment type="similarity">
    <text evidence="2 5">Belongs to the GMC oxidoreductase family.</text>
</comment>
<dbReference type="Proteomes" id="UP000801492">
    <property type="component" value="Unassembled WGS sequence"/>
</dbReference>
<evidence type="ECO:0000256" key="5">
    <source>
        <dbReference type="RuleBase" id="RU003968"/>
    </source>
</evidence>
<evidence type="ECO:0000256" key="3">
    <source>
        <dbReference type="ARBA" id="ARBA00022630"/>
    </source>
</evidence>
<dbReference type="PROSITE" id="PS00623">
    <property type="entry name" value="GMC_OXRED_1"/>
    <property type="match status" value="1"/>
</dbReference>
<evidence type="ECO:0000256" key="1">
    <source>
        <dbReference type="ARBA" id="ARBA00001974"/>
    </source>
</evidence>
<dbReference type="PANTHER" id="PTHR11552:SF147">
    <property type="entry name" value="CHOLINE DEHYDROGENASE, MITOCHONDRIAL"/>
    <property type="match status" value="1"/>
</dbReference>
<reference evidence="7" key="1">
    <citation type="submission" date="2019-08" db="EMBL/GenBank/DDBJ databases">
        <title>The genome of the North American firefly Photinus pyralis.</title>
        <authorList>
            <consortium name="Photinus pyralis genome working group"/>
            <person name="Fallon T.R."/>
            <person name="Sander Lower S.E."/>
            <person name="Weng J.-K."/>
        </authorList>
    </citation>
    <scope>NUCLEOTIDE SEQUENCE</scope>
    <source>
        <strain evidence="7">TRF0915ILg1</strain>
        <tissue evidence="7">Whole body</tissue>
    </source>
</reference>
<proteinExistence type="inferred from homology"/>
<feature type="non-terminal residue" evidence="7">
    <location>
        <position position="1"/>
    </location>
</feature>
<keyword evidence="4 5" id="KW-0274">FAD</keyword>
<dbReference type="SUPFAM" id="SSF51905">
    <property type="entry name" value="FAD/NAD(P)-binding domain"/>
    <property type="match status" value="1"/>
</dbReference>
<dbReference type="Gene3D" id="3.50.50.60">
    <property type="entry name" value="FAD/NAD(P)-binding domain"/>
    <property type="match status" value="1"/>
</dbReference>
<gene>
    <name evidence="7" type="ORF">ILUMI_15690</name>
</gene>
<dbReference type="Pfam" id="PF00732">
    <property type="entry name" value="GMC_oxred_N"/>
    <property type="match status" value="1"/>
</dbReference>
<evidence type="ECO:0000256" key="4">
    <source>
        <dbReference type="ARBA" id="ARBA00022827"/>
    </source>
</evidence>
<protein>
    <recommendedName>
        <fullName evidence="6">Glucose-methanol-choline oxidoreductase N-terminal domain-containing protein</fullName>
    </recommendedName>
</protein>
<sequence length="336" mass="37546">MELPQGIINTCPVTTLASPASHLFFTLINTLVASQCALGPEGRYPPDYGNALHNGDEFDFIIIGSGSAGAVVANRLSQVKAWKVLLLEAGSYPSATSEIPAMYFSSHHTPEDWQYQMEPSKTCCLGLKGNVCLCPRGKVLGGSSILNAMLYVRGNPSDYNSWAEAGNVGWDYESVLKQYKKFEACQESNCGLYGKNGQLELTRYKYQEPIRDILEDAYKELGYYQEYSEEKPLGFWDSLMSINKGTRSSTAKNFLGPIKDCKNLYVALNAQVAKLIIDKSDKTVQGVEVRINDKILKINAKKEVILSAVSTNSNEFWNRAERTFRKLRNRCRNKLK</sequence>
<feature type="domain" description="Glucose-methanol-choline oxidoreductase N-terminal" evidence="6">
    <location>
        <begin position="137"/>
        <end position="160"/>
    </location>
</feature>
<evidence type="ECO:0000313" key="7">
    <source>
        <dbReference type="EMBL" id="KAF2890483.1"/>
    </source>
</evidence>
<evidence type="ECO:0000256" key="2">
    <source>
        <dbReference type="ARBA" id="ARBA00010790"/>
    </source>
</evidence>
<dbReference type="GO" id="GO:0050660">
    <property type="term" value="F:flavin adenine dinucleotide binding"/>
    <property type="evidence" value="ECO:0007669"/>
    <property type="project" value="InterPro"/>
</dbReference>
<keyword evidence="3 5" id="KW-0285">Flavoprotein</keyword>
<dbReference type="InterPro" id="IPR000172">
    <property type="entry name" value="GMC_OxRdtase_N"/>
</dbReference>
<evidence type="ECO:0000313" key="8">
    <source>
        <dbReference type="Proteomes" id="UP000801492"/>
    </source>
</evidence>
<accession>A0A8K0CN43</accession>
<dbReference type="InterPro" id="IPR012132">
    <property type="entry name" value="GMC_OxRdtase"/>
</dbReference>
<dbReference type="EMBL" id="VTPC01051654">
    <property type="protein sequence ID" value="KAF2890483.1"/>
    <property type="molecule type" value="Genomic_DNA"/>
</dbReference>
<dbReference type="PANTHER" id="PTHR11552">
    <property type="entry name" value="GLUCOSE-METHANOL-CHOLINE GMC OXIDOREDUCTASE"/>
    <property type="match status" value="1"/>
</dbReference>
<comment type="cofactor">
    <cofactor evidence="1">
        <name>FAD</name>
        <dbReference type="ChEBI" id="CHEBI:57692"/>
    </cofactor>
</comment>
<evidence type="ECO:0000259" key="6">
    <source>
        <dbReference type="PROSITE" id="PS00623"/>
    </source>
</evidence>
<dbReference type="AlphaFoldDB" id="A0A8K0CN43"/>
<name>A0A8K0CN43_IGNLU</name>
<organism evidence="7 8">
    <name type="scientific">Ignelater luminosus</name>
    <name type="common">Cucubano</name>
    <name type="synonym">Pyrophorus luminosus</name>
    <dbReference type="NCBI Taxonomy" id="2038154"/>
    <lineage>
        <taxon>Eukaryota</taxon>
        <taxon>Metazoa</taxon>
        <taxon>Ecdysozoa</taxon>
        <taxon>Arthropoda</taxon>
        <taxon>Hexapoda</taxon>
        <taxon>Insecta</taxon>
        <taxon>Pterygota</taxon>
        <taxon>Neoptera</taxon>
        <taxon>Endopterygota</taxon>
        <taxon>Coleoptera</taxon>
        <taxon>Polyphaga</taxon>
        <taxon>Elateriformia</taxon>
        <taxon>Elateroidea</taxon>
        <taxon>Elateridae</taxon>
        <taxon>Agrypninae</taxon>
        <taxon>Pyrophorini</taxon>
        <taxon>Ignelater</taxon>
    </lineage>
</organism>
<dbReference type="GO" id="GO:0016614">
    <property type="term" value="F:oxidoreductase activity, acting on CH-OH group of donors"/>
    <property type="evidence" value="ECO:0007669"/>
    <property type="project" value="InterPro"/>
</dbReference>
<keyword evidence="8" id="KW-1185">Reference proteome</keyword>
<comment type="caution">
    <text evidence="7">The sequence shown here is derived from an EMBL/GenBank/DDBJ whole genome shotgun (WGS) entry which is preliminary data.</text>
</comment>